<reference evidence="1 2" key="1">
    <citation type="journal article" date="2018" name="Sci. Data">
        <title>The draft genome sequence of cork oak.</title>
        <authorList>
            <person name="Ramos A.M."/>
            <person name="Usie A."/>
            <person name="Barbosa P."/>
            <person name="Barros P.M."/>
            <person name="Capote T."/>
            <person name="Chaves I."/>
            <person name="Simoes F."/>
            <person name="Abreu I."/>
            <person name="Carrasquinho I."/>
            <person name="Faro C."/>
            <person name="Guimaraes J.B."/>
            <person name="Mendonca D."/>
            <person name="Nobrega F."/>
            <person name="Rodrigues L."/>
            <person name="Saibo N.J.M."/>
            <person name="Varela M.C."/>
            <person name="Egas C."/>
            <person name="Matos J."/>
            <person name="Miguel C.M."/>
            <person name="Oliveira M.M."/>
            <person name="Ricardo C.P."/>
            <person name="Goncalves S."/>
        </authorList>
    </citation>
    <scope>NUCLEOTIDE SEQUENCE [LARGE SCALE GENOMIC DNA]</scope>
    <source>
        <strain evidence="2">cv. HL8</strain>
    </source>
</reference>
<evidence type="ECO:0000313" key="1">
    <source>
        <dbReference type="EMBL" id="KAK7836341.1"/>
    </source>
</evidence>
<dbReference type="Proteomes" id="UP000237347">
    <property type="component" value="Unassembled WGS sequence"/>
</dbReference>
<keyword evidence="2" id="KW-1185">Reference proteome</keyword>
<protein>
    <submittedName>
        <fullName evidence="1">Uncharacterized protein</fullName>
    </submittedName>
</protein>
<sequence>MPNTPDSNPKHSQMMYTSAHNLTNCHLSLHLYRVTTKNLTGHLSPYFSQQQSHPLDCDRVISQS</sequence>
<proteinExistence type="predicted"/>
<dbReference type="AlphaFoldDB" id="A0AAW0KCG2"/>
<evidence type="ECO:0000313" key="2">
    <source>
        <dbReference type="Proteomes" id="UP000237347"/>
    </source>
</evidence>
<dbReference type="EMBL" id="PKMF04000355">
    <property type="protein sequence ID" value="KAK7836341.1"/>
    <property type="molecule type" value="Genomic_DNA"/>
</dbReference>
<organism evidence="1 2">
    <name type="scientific">Quercus suber</name>
    <name type="common">Cork oak</name>
    <dbReference type="NCBI Taxonomy" id="58331"/>
    <lineage>
        <taxon>Eukaryota</taxon>
        <taxon>Viridiplantae</taxon>
        <taxon>Streptophyta</taxon>
        <taxon>Embryophyta</taxon>
        <taxon>Tracheophyta</taxon>
        <taxon>Spermatophyta</taxon>
        <taxon>Magnoliopsida</taxon>
        <taxon>eudicotyledons</taxon>
        <taxon>Gunneridae</taxon>
        <taxon>Pentapetalae</taxon>
        <taxon>rosids</taxon>
        <taxon>fabids</taxon>
        <taxon>Fagales</taxon>
        <taxon>Fagaceae</taxon>
        <taxon>Quercus</taxon>
    </lineage>
</organism>
<gene>
    <name evidence="1" type="ORF">CFP56_022728</name>
</gene>
<name>A0AAW0KCG2_QUESU</name>
<comment type="caution">
    <text evidence="1">The sequence shown here is derived from an EMBL/GenBank/DDBJ whole genome shotgun (WGS) entry which is preliminary data.</text>
</comment>
<accession>A0AAW0KCG2</accession>